<accession>A0A2S4ZYA4</accession>
<evidence type="ECO:0000313" key="1">
    <source>
        <dbReference type="EMBL" id="POY34977.1"/>
    </source>
</evidence>
<sequence length="223" mass="24929">MELVKILKKLNKVTLKSIYFNFKYLSLKQAVKLPFLISNKVYLLKAKGKVLIEGEIKPGMIEIGYGNVGIFDKKKSRSIWDVEGIVLFKGKANIGHGSKISVGENGTLIMGENFKISAESTIISSKKIEFGNACLLSWDVLIMDTDFHKIKDDNNLILNSDEEIRIGNNVWIGCRSLILKGSIISNNSVIAANTIVKKKINRENIVIGGNPIRILKDNITWEH</sequence>
<organism evidence="1 2">
    <name type="scientific">Solitalea longa</name>
    <dbReference type="NCBI Taxonomy" id="2079460"/>
    <lineage>
        <taxon>Bacteria</taxon>
        <taxon>Pseudomonadati</taxon>
        <taxon>Bacteroidota</taxon>
        <taxon>Sphingobacteriia</taxon>
        <taxon>Sphingobacteriales</taxon>
        <taxon>Sphingobacteriaceae</taxon>
        <taxon>Solitalea</taxon>
    </lineage>
</organism>
<gene>
    <name evidence="1" type="ORF">C3K47_17490</name>
</gene>
<dbReference type="InterPro" id="IPR011004">
    <property type="entry name" value="Trimer_LpxA-like_sf"/>
</dbReference>
<evidence type="ECO:0008006" key="3">
    <source>
        <dbReference type="Google" id="ProtNLM"/>
    </source>
</evidence>
<dbReference type="PANTHER" id="PTHR23416">
    <property type="entry name" value="SIALIC ACID SYNTHASE-RELATED"/>
    <property type="match status" value="1"/>
</dbReference>
<keyword evidence="2" id="KW-1185">Reference proteome</keyword>
<dbReference type="CDD" id="cd04647">
    <property type="entry name" value="LbH_MAT_like"/>
    <property type="match status" value="1"/>
</dbReference>
<dbReference type="Pfam" id="PF00132">
    <property type="entry name" value="Hexapep"/>
    <property type="match status" value="1"/>
</dbReference>
<dbReference type="InterPro" id="IPR051159">
    <property type="entry name" value="Hexapeptide_acetyltransf"/>
</dbReference>
<dbReference type="SUPFAM" id="SSF51161">
    <property type="entry name" value="Trimeric LpxA-like enzymes"/>
    <property type="match status" value="1"/>
</dbReference>
<dbReference type="EMBL" id="PQVF01000016">
    <property type="protein sequence ID" value="POY34977.1"/>
    <property type="molecule type" value="Genomic_DNA"/>
</dbReference>
<protein>
    <recommendedName>
        <fullName evidence="3">Transferase</fullName>
    </recommendedName>
</protein>
<evidence type="ECO:0000313" key="2">
    <source>
        <dbReference type="Proteomes" id="UP000236893"/>
    </source>
</evidence>
<dbReference type="Gene3D" id="2.160.10.10">
    <property type="entry name" value="Hexapeptide repeat proteins"/>
    <property type="match status" value="1"/>
</dbReference>
<reference evidence="1 2" key="1">
    <citation type="submission" date="2018-01" db="EMBL/GenBank/DDBJ databases">
        <authorList>
            <person name="Gaut B.S."/>
            <person name="Morton B.R."/>
            <person name="Clegg M.T."/>
            <person name="Duvall M.R."/>
        </authorList>
    </citation>
    <scope>NUCLEOTIDE SEQUENCE [LARGE SCALE GENOMIC DNA]</scope>
    <source>
        <strain evidence="1 2">HR-AV</strain>
    </source>
</reference>
<dbReference type="InterPro" id="IPR001451">
    <property type="entry name" value="Hexapep"/>
</dbReference>
<proteinExistence type="predicted"/>
<comment type="caution">
    <text evidence="1">The sequence shown here is derived from an EMBL/GenBank/DDBJ whole genome shotgun (WGS) entry which is preliminary data.</text>
</comment>
<dbReference type="AlphaFoldDB" id="A0A2S4ZYA4"/>
<dbReference type="OrthoDB" id="9812571at2"/>
<dbReference type="RefSeq" id="WP_103790538.1">
    <property type="nucleotide sequence ID" value="NZ_PQVF01000016.1"/>
</dbReference>
<name>A0A2S4ZYA4_9SPHI</name>
<dbReference type="Proteomes" id="UP000236893">
    <property type="component" value="Unassembled WGS sequence"/>
</dbReference>